<evidence type="ECO:0000256" key="8">
    <source>
        <dbReference type="HAMAP-Rule" id="MF_02078"/>
    </source>
</evidence>
<keyword evidence="8 9" id="KW-0813">Transport</keyword>
<feature type="transmembrane region" description="Helical" evidence="8">
    <location>
        <begin position="304"/>
        <end position="325"/>
    </location>
</feature>
<dbReference type="PANTHER" id="PTHR47019:SF1">
    <property type="entry name" value="LIPID II FLIPPASE MURJ"/>
    <property type="match status" value="1"/>
</dbReference>
<dbReference type="Proteomes" id="UP000243547">
    <property type="component" value="Unassembled WGS sequence"/>
</dbReference>
<dbReference type="PANTHER" id="PTHR47019">
    <property type="entry name" value="LIPID II FLIPPASE MURJ"/>
    <property type="match status" value="1"/>
</dbReference>
<evidence type="ECO:0000256" key="1">
    <source>
        <dbReference type="ARBA" id="ARBA00004651"/>
    </source>
</evidence>
<comment type="subcellular location">
    <subcellularLocation>
        <location evidence="1 8">Cell membrane</location>
        <topology evidence="1 8">Multi-pass membrane protein</topology>
    </subcellularLocation>
</comment>
<keyword evidence="4 8" id="KW-0133">Cell shape</keyword>
<keyword evidence="3 8" id="KW-0812">Transmembrane</keyword>
<feature type="transmembrane region" description="Helical" evidence="8">
    <location>
        <begin position="433"/>
        <end position="454"/>
    </location>
</feature>
<feature type="transmembrane region" description="Helical" evidence="8">
    <location>
        <begin position="122"/>
        <end position="141"/>
    </location>
</feature>
<keyword evidence="5 8" id="KW-0573">Peptidoglycan synthesis</keyword>
<accession>A0A1M6K641</accession>
<feature type="transmembrane region" description="Helical" evidence="8">
    <location>
        <begin position="38"/>
        <end position="62"/>
    </location>
</feature>
<evidence type="ECO:0000256" key="9">
    <source>
        <dbReference type="PIRNR" id="PIRNR002869"/>
    </source>
</evidence>
<keyword evidence="7 8" id="KW-0472">Membrane</keyword>
<name>A0A1M6K641_9FIRM</name>
<dbReference type="GO" id="GO:0015648">
    <property type="term" value="F:lipid-linked peptidoglycan transporter activity"/>
    <property type="evidence" value="ECO:0007669"/>
    <property type="project" value="UniProtKB-UniRule"/>
</dbReference>
<dbReference type="EMBL" id="FRAI01000005">
    <property type="protein sequence ID" value="SHJ54388.1"/>
    <property type="molecule type" value="Genomic_DNA"/>
</dbReference>
<keyword evidence="2 8" id="KW-1003">Cell membrane</keyword>
<evidence type="ECO:0000256" key="3">
    <source>
        <dbReference type="ARBA" id="ARBA00022692"/>
    </source>
</evidence>
<dbReference type="GO" id="GO:0071555">
    <property type="term" value="P:cell wall organization"/>
    <property type="evidence" value="ECO:0007669"/>
    <property type="project" value="UniProtKB-UniRule"/>
</dbReference>
<feature type="transmembrane region" description="Helical" evidence="8">
    <location>
        <begin position="466"/>
        <end position="486"/>
    </location>
</feature>
<evidence type="ECO:0000313" key="11">
    <source>
        <dbReference type="Proteomes" id="UP000243547"/>
    </source>
</evidence>
<evidence type="ECO:0000256" key="6">
    <source>
        <dbReference type="ARBA" id="ARBA00022989"/>
    </source>
</evidence>
<evidence type="ECO:0000313" key="10">
    <source>
        <dbReference type="EMBL" id="SHJ54388.1"/>
    </source>
</evidence>
<dbReference type="NCBIfam" id="TIGR01695">
    <property type="entry name" value="murJ_mviN"/>
    <property type="match status" value="1"/>
</dbReference>
<feature type="transmembrane region" description="Helical" evidence="8">
    <location>
        <begin position="222"/>
        <end position="241"/>
    </location>
</feature>
<comment type="function">
    <text evidence="8 9">Involved in peptidoglycan biosynthesis. Transports lipid-linked peptidoglycan precursors from the inner to the outer leaflet of the cytoplasmic membrane.</text>
</comment>
<feature type="transmembrane region" description="Helical" evidence="8">
    <location>
        <begin position="83"/>
        <end position="102"/>
    </location>
</feature>
<dbReference type="GO" id="GO:0034204">
    <property type="term" value="P:lipid translocation"/>
    <property type="evidence" value="ECO:0007669"/>
    <property type="project" value="TreeGrafter"/>
</dbReference>
<dbReference type="OrthoDB" id="9804143at2"/>
<evidence type="ECO:0000256" key="7">
    <source>
        <dbReference type="ARBA" id="ARBA00023136"/>
    </source>
</evidence>
<dbReference type="HAMAP" id="MF_02078">
    <property type="entry name" value="MurJ_MviN"/>
    <property type="match status" value="1"/>
</dbReference>
<sequence length="505" mass="55402">MKKTALLLMILSILSKILGFTREITLSYFYGASNISDAYLISVTIPTVIFAFVGTALATSYIPMFNNISKNEGNKKAYDFSNNIINFLLIISTFIVILGLFFTESVVKLFASGFEGETLNLAVTFTTISIFGVYFTGLTYIFNSYLQIKNNFLIPAIVGFPFNIIIILSIYISSKGNIIILSLGMLLAIASQLIFLLPFSFKKGYRYNWVLNKKDPYLKQMIYLSIPVILGTSVNQINALVDRTIASRIAEGGISALNYANRLNGFVEGIFVISIATVMYPMISKMAAENNFKGLKRTLSEAINLVNILVIPATLGAMIFAEPVVRLLFGRGAFNERAIAMTSFALFFYSIGLIGKGLRLIISRAFYSMQDTKTPMINAAIGMVLNIILNIILSKYLGIGGLALATSIAAIFTTILLFISLRKKIGPFGMKSIVTSFVKILAASLVMGAIAKLSYNTLLQVVGSNLALILAIGVGAGIYFILIYFMKIPEVDTMVMAVKKKLKFI</sequence>
<feature type="transmembrane region" description="Helical" evidence="8">
    <location>
        <begin position="178"/>
        <end position="201"/>
    </location>
</feature>
<feature type="transmembrane region" description="Helical" evidence="8">
    <location>
        <begin position="153"/>
        <end position="172"/>
    </location>
</feature>
<keyword evidence="8 9" id="KW-0961">Cell wall biogenesis/degradation</keyword>
<evidence type="ECO:0000256" key="5">
    <source>
        <dbReference type="ARBA" id="ARBA00022984"/>
    </source>
</evidence>
<evidence type="ECO:0000256" key="2">
    <source>
        <dbReference type="ARBA" id="ARBA00022475"/>
    </source>
</evidence>
<dbReference type="GO" id="GO:0005886">
    <property type="term" value="C:plasma membrane"/>
    <property type="evidence" value="ECO:0007669"/>
    <property type="project" value="UniProtKB-SubCell"/>
</dbReference>
<dbReference type="GO" id="GO:0009252">
    <property type="term" value="P:peptidoglycan biosynthetic process"/>
    <property type="evidence" value="ECO:0007669"/>
    <property type="project" value="UniProtKB-UniRule"/>
</dbReference>
<reference evidence="11" key="1">
    <citation type="submission" date="2016-11" db="EMBL/GenBank/DDBJ databases">
        <authorList>
            <person name="Varghese N."/>
            <person name="Submissions S."/>
        </authorList>
    </citation>
    <scope>NUCLEOTIDE SEQUENCE [LARGE SCALE GENOMIC DNA]</scope>
    <source>
        <strain evidence="11">DSM 14826</strain>
    </source>
</reference>
<organism evidence="10 11">
    <name type="scientific">Anaerobranca californiensis DSM 14826</name>
    <dbReference type="NCBI Taxonomy" id="1120989"/>
    <lineage>
        <taxon>Bacteria</taxon>
        <taxon>Bacillati</taxon>
        <taxon>Bacillota</taxon>
        <taxon>Clostridia</taxon>
        <taxon>Eubacteriales</taxon>
        <taxon>Proteinivoracaceae</taxon>
        <taxon>Anaerobranca</taxon>
    </lineage>
</organism>
<dbReference type="PIRSF" id="PIRSF002869">
    <property type="entry name" value="MviN"/>
    <property type="match status" value="1"/>
</dbReference>
<dbReference type="PRINTS" id="PR01806">
    <property type="entry name" value="VIRFACTRMVIN"/>
</dbReference>
<proteinExistence type="inferred from homology"/>
<keyword evidence="11" id="KW-1185">Reference proteome</keyword>
<feature type="transmembrane region" description="Helical" evidence="8">
    <location>
        <begin position="265"/>
        <end position="283"/>
    </location>
</feature>
<feature type="transmembrane region" description="Helical" evidence="8">
    <location>
        <begin position="399"/>
        <end position="421"/>
    </location>
</feature>
<dbReference type="STRING" id="1120989.SAMN02745227_00002"/>
<feature type="transmembrane region" description="Helical" evidence="8">
    <location>
        <begin position="337"/>
        <end position="355"/>
    </location>
</feature>
<comment type="pathway">
    <text evidence="8">Cell wall biogenesis; peptidoglycan biosynthesis.</text>
</comment>
<evidence type="ECO:0000256" key="4">
    <source>
        <dbReference type="ARBA" id="ARBA00022960"/>
    </source>
</evidence>
<gene>
    <name evidence="8" type="primary">murJ</name>
    <name evidence="10" type="ORF">SAMN02745227_00002</name>
</gene>
<dbReference type="InterPro" id="IPR004268">
    <property type="entry name" value="MurJ"/>
</dbReference>
<protein>
    <recommendedName>
        <fullName evidence="8">Probable lipid II flippase MurJ</fullName>
    </recommendedName>
</protein>
<keyword evidence="6 8" id="KW-1133">Transmembrane helix</keyword>
<feature type="transmembrane region" description="Helical" evidence="8">
    <location>
        <begin position="376"/>
        <end position="393"/>
    </location>
</feature>
<comment type="similarity">
    <text evidence="8 9">Belongs to the MurJ/MviN family.</text>
</comment>
<dbReference type="UniPathway" id="UPA00219"/>
<dbReference type="Pfam" id="PF03023">
    <property type="entry name" value="MurJ"/>
    <property type="match status" value="1"/>
</dbReference>
<dbReference type="AlphaFoldDB" id="A0A1M6K641"/>
<dbReference type="CDD" id="cd13123">
    <property type="entry name" value="MATE_MurJ_like"/>
    <property type="match status" value="1"/>
</dbReference>
<dbReference type="RefSeq" id="WP_072905135.1">
    <property type="nucleotide sequence ID" value="NZ_FRAI01000005.1"/>
</dbReference>
<dbReference type="GO" id="GO:0008360">
    <property type="term" value="P:regulation of cell shape"/>
    <property type="evidence" value="ECO:0007669"/>
    <property type="project" value="UniProtKB-UniRule"/>
</dbReference>
<dbReference type="InterPro" id="IPR051050">
    <property type="entry name" value="Lipid_II_flippase_MurJ/MviN"/>
</dbReference>